<keyword evidence="5 9" id="KW-1133">Transmembrane helix</keyword>
<dbReference type="EC" id="2.7.8.31" evidence="11"/>
<dbReference type="GO" id="GO:0016020">
    <property type="term" value="C:membrane"/>
    <property type="evidence" value="ECO:0007669"/>
    <property type="project" value="UniProtKB-SubCell"/>
</dbReference>
<dbReference type="Pfam" id="PF02397">
    <property type="entry name" value="Bac_transf"/>
    <property type="match status" value="1"/>
</dbReference>
<keyword evidence="6 9" id="KW-0472">Membrane</keyword>
<feature type="compositionally biased region" description="Basic residues" evidence="8">
    <location>
        <begin position="1"/>
        <end position="10"/>
    </location>
</feature>
<evidence type="ECO:0000256" key="9">
    <source>
        <dbReference type="SAM" id="Phobius"/>
    </source>
</evidence>
<feature type="region of interest" description="Disordered" evidence="8">
    <location>
        <begin position="38"/>
        <end position="58"/>
    </location>
</feature>
<evidence type="ECO:0000313" key="11">
    <source>
        <dbReference type="EMBL" id="MQX35932.1"/>
    </source>
</evidence>
<dbReference type="NCBIfam" id="TIGR03023">
    <property type="entry name" value="WcaJ_sugtrans"/>
    <property type="match status" value="1"/>
</dbReference>
<dbReference type="PANTHER" id="PTHR30576">
    <property type="entry name" value="COLANIC BIOSYNTHESIS UDP-GLUCOSE LIPID CARRIER TRANSFERASE"/>
    <property type="match status" value="1"/>
</dbReference>
<dbReference type="GO" id="GO:0089702">
    <property type="term" value="F:undecaprenyl-phosphate glucose phosphotransferase activity"/>
    <property type="evidence" value="ECO:0007669"/>
    <property type="project" value="UniProtKB-EC"/>
</dbReference>
<feature type="compositionally biased region" description="Basic and acidic residues" evidence="8">
    <location>
        <begin position="11"/>
        <end position="20"/>
    </location>
</feature>
<feature type="transmembrane region" description="Helical" evidence="9">
    <location>
        <begin position="167"/>
        <end position="190"/>
    </location>
</feature>
<name>A0A7X2D3S6_9PROT</name>
<dbReference type="Proteomes" id="UP000434582">
    <property type="component" value="Unassembled WGS sequence"/>
</dbReference>
<sequence>MRRMRPGHRRSGPECRAEKRGGASGVFMVPLAVDKTESCTMTDSHRAPGPGTRPVGSARSRPGMLRSLHFIVFCADLVVLCGAGLGLYHVYGIFDGFLLYYVGMVFAVAAAFVTQATVLKLYDWRFFRLNAARMAPTFWAVLFAFGAGLLIAFALKTTNYYSRLWGVSWVLSFMAYIVVSRAVLMGYFGFAERRGYAARKAVIVGAGEIGRDVLAHFRKFGSQGIDVIGFLDDRMERTDPVVGGLPVLGDTSRIEDLVRTGAIDLIILALPWSAYQRIAGLVQAFAMWPVDIYMAPDCLGLRFADRPVYRIGGMHVLSLKDRPISDWNAVIKRAEDLAIAVPALILLSPLLALTALAIRLESRGSVLFVQKRYGFSNNLIPVYKFRSMYQDKTDPGAATLTQVNDARVTRVGAFIRRTSIDELPQLFNVIQGTMSVVGPRPHAVEAKAGGRLYEEVVAPYASRHQVKPGITGWAQCHGLRGNTDTEDKIIARVEHDLYYVENWSLYLDLVIILKTAVQIVRGDDNAY</sequence>
<feature type="transmembrane region" description="Helical" evidence="9">
    <location>
        <begin position="134"/>
        <end position="155"/>
    </location>
</feature>
<dbReference type="PANTHER" id="PTHR30576:SF0">
    <property type="entry name" value="UNDECAPRENYL-PHOSPHATE N-ACETYLGALACTOSAMINYL 1-PHOSPHATE TRANSFERASE-RELATED"/>
    <property type="match status" value="1"/>
</dbReference>
<evidence type="ECO:0000313" key="12">
    <source>
        <dbReference type="Proteomes" id="UP000434582"/>
    </source>
</evidence>
<comment type="similarity">
    <text evidence="2">Belongs to the bacterial sugar transferase family.</text>
</comment>
<gene>
    <name evidence="11" type="ORF">GHC57_05305</name>
</gene>
<comment type="subcellular location">
    <subcellularLocation>
        <location evidence="1">Membrane</location>
        <topology evidence="1">Multi-pass membrane protein</topology>
    </subcellularLocation>
</comment>
<keyword evidence="3 11" id="KW-0808">Transferase</keyword>
<feature type="transmembrane region" description="Helical" evidence="9">
    <location>
        <begin position="337"/>
        <end position="358"/>
    </location>
</feature>
<dbReference type="AlphaFoldDB" id="A0A7X2D3S6"/>
<keyword evidence="12" id="KW-1185">Reference proteome</keyword>
<accession>A0A7X2D3S6</accession>
<dbReference type="InterPro" id="IPR017475">
    <property type="entry name" value="EPS_sugar_tfrase"/>
</dbReference>
<dbReference type="InterPro" id="IPR036291">
    <property type="entry name" value="NAD(P)-bd_dom_sf"/>
</dbReference>
<comment type="caution">
    <text evidence="11">The sequence shown here is derived from an EMBL/GenBank/DDBJ whole genome shotgun (WGS) entry which is preliminary data.</text>
</comment>
<dbReference type="Pfam" id="PF13727">
    <property type="entry name" value="CoA_binding_3"/>
    <property type="match status" value="1"/>
</dbReference>
<evidence type="ECO:0000256" key="5">
    <source>
        <dbReference type="ARBA" id="ARBA00022989"/>
    </source>
</evidence>
<dbReference type="Gene3D" id="3.40.50.720">
    <property type="entry name" value="NAD(P)-binding Rossmann-like Domain"/>
    <property type="match status" value="1"/>
</dbReference>
<dbReference type="InterPro" id="IPR017473">
    <property type="entry name" value="Undecaprenyl-P_gluc_Ptfrase"/>
</dbReference>
<evidence type="ECO:0000259" key="10">
    <source>
        <dbReference type="Pfam" id="PF02397"/>
    </source>
</evidence>
<feature type="domain" description="Bacterial sugar transferase" evidence="10">
    <location>
        <begin position="332"/>
        <end position="520"/>
    </location>
</feature>
<evidence type="ECO:0000256" key="8">
    <source>
        <dbReference type="SAM" id="MobiDB-lite"/>
    </source>
</evidence>
<feature type="transmembrane region" description="Helical" evidence="9">
    <location>
        <begin position="97"/>
        <end position="122"/>
    </location>
</feature>
<protein>
    <submittedName>
        <fullName evidence="11">Undecaprenyl-phosphate glucose phosphotransferase</fullName>
        <ecNumber evidence="11">2.7.8.31</ecNumber>
    </submittedName>
</protein>
<proteinExistence type="inferred from homology"/>
<keyword evidence="7" id="KW-0270">Exopolysaccharide synthesis</keyword>
<evidence type="ECO:0000256" key="4">
    <source>
        <dbReference type="ARBA" id="ARBA00022692"/>
    </source>
</evidence>
<keyword evidence="4 9" id="KW-0812">Transmembrane</keyword>
<dbReference type="SUPFAM" id="SSF51735">
    <property type="entry name" value="NAD(P)-binding Rossmann-fold domains"/>
    <property type="match status" value="1"/>
</dbReference>
<feature type="transmembrane region" description="Helical" evidence="9">
    <location>
        <begin position="68"/>
        <end position="91"/>
    </location>
</feature>
<evidence type="ECO:0000256" key="2">
    <source>
        <dbReference type="ARBA" id="ARBA00006464"/>
    </source>
</evidence>
<organism evidence="11 12">
    <name type="scientific">Roseospira navarrensis</name>
    <dbReference type="NCBI Taxonomy" id="140058"/>
    <lineage>
        <taxon>Bacteria</taxon>
        <taxon>Pseudomonadati</taxon>
        <taxon>Pseudomonadota</taxon>
        <taxon>Alphaproteobacteria</taxon>
        <taxon>Rhodospirillales</taxon>
        <taxon>Rhodospirillaceae</taxon>
        <taxon>Roseospira</taxon>
    </lineage>
</organism>
<dbReference type="OrthoDB" id="9808602at2"/>
<reference evidence="11 12" key="1">
    <citation type="submission" date="2019-10" db="EMBL/GenBank/DDBJ databases">
        <title>Draft whole-genome sequence of the purple nonsulfur photosynthetic bacterium Roseospira navarrensis DSM 15114.</title>
        <authorList>
            <person name="Kyndt J.A."/>
            <person name="Meyer T.E."/>
        </authorList>
    </citation>
    <scope>NUCLEOTIDE SEQUENCE [LARGE SCALE GENOMIC DNA]</scope>
    <source>
        <strain evidence="11 12">DSM 15114</strain>
    </source>
</reference>
<evidence type="ECO:0000256" key="1">
    <source>
        <dbReference type="ARBA" id="ARBA00004141"/>
    </source>
</evidence>
<dbReference type="GO" id="GO:0000271">
    <property type="term" value="P:polysaccharide biosynthetic process"/>
    <property type="evidence" value="ECO:0007669"/>
    <property type="project" value="UniProtKB-KW"/>
</dbReference>
<evidence type="ECO:0000256" key="7">
    <source>
        <dbReference type="ARBA" id="ARBA00023169"/>
    </source>
</evidence>
<feature type="region of interest" description="Disordered" evidence="8">
    <location>
        <begin position="1"/>
        <end position="20"/>
    </location>
</feature>
<evidence type="ECO:0000256" key="6">
    <source>
        <dbReference type="ARBA" id="ARBA00023136"/>
    </source>
</evidence>
<evidence type="ECO:0000256" key="3">
    <source>
        <dbReference type="ARBA" id="ARBA00022679"/>
    </source>
</evidence>
<dbReference type="InterPro" id="IPR003362">
    <property type="entry name" value="Bact_transf"/>
</dbReference>
<dbReference type="NCBIfam" id="TIGR03025">
    <property type="entry name" value="EPS_sugtrans"/>
    <property type="match status" value="1"/>
</dbReference>
<dbReference type="EMBL" id="WIVE01000010">
    <property type="protein sequence ID" value="MQX35932.1"/>
    <property type="molecule type" value="Genomic_DNA"/>
</dbReference>